<protein>
    <submittedName>
        <fullName evidence="2">Uncharacterized protein</fullName>
    </submittedName>
</protein>
<dbReference type="VEuPathDB" id="TriTrypDB:Lsey_0413_0050"/>
<feature type="compositionally biased region" description="Basic and acidic residues" evidence="1">
    <location>
        <begin position="1"/>
        <end position="10"/>
    </location>
</feature>
<gene>
    <name evidence="2" type="ORF">ABL78_7758</name>
</gene>
<comment type="caution">
    <text evidence="2">The sequence shown here is derived from an EMBL/GenBank/DDBJ whole genome shotgun (WGS) entry which is preliminary data.</text>
</comment>
<dbReference type="Proteomes" id="UP000038009">
    <property type="component" value="Unassembled WGS sequence"/>
</dbReference>
<dbReference type="EMBL" id="LJSK01000413">
    <property type="protein sequence ID" value="KPI83219.1"/>
    <property type="molecule type" value="Genomic_DNA"/>
</dbReference>
<evidence type="ECO:0000256" key="1">
    <source>
        <dbReference type="SAM" id="MobiDB-lite"/>
    </source>
</evidence>
<keyword evidence="3" id="KW-1185">Reference proteome</keyword>
<organism evidence="2 3">
    <name type="scientific">Leptomonas seymouri</name>
    <dbReference type="NCBI Taxonomy" id="5684"/>
    <lineage>
        <taxon>Eukaryota</taxon>
        <taxon>Discoba</taxon>
        <taxon>Euglenozoa</taxon>
        <taxon>Kinetoplastea</taxon>
        <taxon>Metakinetoplastina</taxon>
        <taxon>Trypanosomatida</taxon>
        <taxon>Trypanosomatidae</taxon>
        <taxon>Leishmaniinae</taxon>
        <taxon>Leptomonas</taxon>
    </lineage>
</organism>
<evidence type="ECO:0000313" key="2">
    <source>
        <dbReference type="EMBL" id="KPI83219.1"/>
    </source>
</evidence>
<sequence>MLRASLRKEEEEQPAYGSTAPIVELGRRHLPPQHSPSSNLPFPARVLQRKVSTTSPTVPSLPPILRATSATSSASSPPLASALDDGGYFSSFRSSLRSRASSSATSSATTASSPVQRYAKLLRELPQWEQELRQQLLRHEAEELAQILHAAARVLPPVIPALRSASPRDLMLQEQARRWSICGDYYQLFLDTTELQELLHRRTICMEEEPLQRKRIVDGEVQHWIEARRLQVMRENQESAATQNEELTQRLAHFKHVQQQLYQVFLLEECERADRMEVERLQRLHVGGLAEVIAKEYRRVRRFQLRYEASRHPLRSSLASEITAEEGLHRSILSQEQSHAFKGIQAAEVRDYLTQLR</sequence>
<evidence type="ECO:0000313" key="3">
    <source>
        <dbReference type="Proteomes" id="UP000038009"/>
    </source>
</evidence>
<name>A0A0N0P2Q2_LEPSE</name>
<reference evidence="2 3" key="1">
    <citation type="journal article" date="2015" name="PLoS Pathog.">
        <title>Leptomonas seymouri: Adaptations to the Dixenous Life Cycle Analyzed by Genome Sequencing, Transcriptome Profiling and Co-infection with Leishmania donovani.</title>
        <authorList>
            <person name="Kraeva N."/>
            <person name="Butenko A."/>
            <person name="Hlavacova J."/>
            <person name="Kostygov A."/>
            <person name="Myskova J."/>
            <person name="Grybchuk D."/>
            <person name="Lestinova T."/>
            <person name="Votypka J."/>
            <person name="Volf P."/>
            <person name="Opperdoes F."/>
            <person name="Flegontov P."/>
            <person name="Lukes J."/>
            <person name="Yurchenko V."/>
        </authorList>
    </citation>
    <scope>NUCLEOTIDE SEQUENCE [LARGE SCALE GENOMIC DNA]</scope>
    <source>
        <strain evidence="2 3">ATCC 30220</strain>
    </source>
</reference>
<accession>A0A0N0P2Q2</accession>
<feature type="compositionally biased region" description="Low complexity" evidence="1">
    <location>
        <begin position="67"/>
        <end position="79"/>
    </location>
</feature>
<dbReference type="OrthoDB" id="273083at2759"/>
<feature type="region of interest" description="Disordered" evidence="1">
    <location>
        <begin position="1"/>
        <end position="79"/>
    </location>
</feature>
<proteinExistence type="predicted"/>
<dbReference type="OMA" id="MQMVLSE"/>
<dbReference type="AlphaFoldDB" id="A0A0N0P2Q2"/>